<evidence type="ECO:0000256" key="1">
    <source>
        <dbReference type="ARBA" id="ARBA00023015"/>
    </source>
</evidence>
<dbReference type="InterPro" id="IPR001845">
    <property type="entry name" value="HTH_ArsR_DNA-bd_dom"/>
</dbReference>
<feature type="domain" description="HTH arsR-type" evidence="4">
    <location>
        <begin position="1"/>
        <end position="89"/>
    </location>
</feature>
<keyword evidence="2" id="KW-0238">DNA-binding</keyword>
<dbReference type="NCBIfam" id="NF033788">
    <property type="entry name" value="HTH_metalloreg"/>
    <property type="match status" value="1"/>
</dbReference>
<dbReference type="InterPro" id="IPR011991">
    <property type="entry name" value="ArsR-like_HTH"/>
</dbReference>
<dbReference type="InterPro" id="IPR036390">
    <property type="entry name" value="WH_DNA-bd_sf"/>
</dbReference>
<sequence>MKINLVLKALNHPIRRDIIARLREGPLSAGDLAAFYDVSKPTMSTHYATLKDADLIRGEKDGVTIFYHLNATVAEDALSSLMALLGTGETGQAVAPSLNKETSS</sequence>
<evidence type="ECO:0000313" key="5">
    <source>
        <dbReference type="EMBL" id="GLQ20588.1"/>
    </source>
</evidence>
<dbReference type="PROSITE" id="PS50987">
    <property type="entry name" value="HTH_ARSR_2"/>
    <property type="match status" value="1"/>
</dbReference>
<keyword evidence="6" id="KW-1185">Reference proteome</keyword>
<dbReference type="SMART" id="SM00418">
    <property type="entry name" value="HTH_ARSR"/>
    <property type="match status" value="1"/>
</dbReference>
<evidence type="ECO:0000259" key="4">
    <source>
        <dbReference type="PROSITE" id="PS50987"/>
    </source>
</evidence>
<name>A0ABQ5V1B7_9PROT</name>
<dbReference type="Proteomes" id="UP001161390">
    <property type="component" value="Unassembled WGS sequence"/>
</dbReference>
<accession>A0ABQ5V1B7</accession>
<protein>
    <submittedName>
        <fullName evidence="5">Transcriptional regulator</fullName>
    </submittedName>
</protein>
<dbReference type="SUPFAM" id="SSF46785">
    <property type="entry name" value="Winged helix' DNA-binding domain"/>
    <property type="match status" value="1"/>
</dbReference>
<dbReference type="RefSeq" id="WP_284371326.1">
    <property type="nucleotide sequence ID" value="NZ_BSNJ01000003.1"/>
</dbReference>
<keyword evidence="3" id="KW-0804">Transcription</keyword>
<evidence type="ECO:0000313" key="6">
    <source>
        <dbReference type="Proteomes" id="UP001161390"/>
    </source>
</evidence>
<dbReference type="CDD" id="cd00090">
    <property type="entry name" value="HTH_ARSR"/>
    <property type="match status" value="1"/>
</dbReference>
<proteinExistence type="predicted"/>
<dbReference type="InterPro" id="IPR051011">
    <property type="entry name" value="Metal_resp_trans_reg"/>
</dbReference>
<reference evidence="5" key="1">
    <citation type="journal article" date="2014" name="Int. J. Syst. Evol. Microbiol.">
        <title>Complete genome of a new Firmicutes species belonging to the dominant human colonic microbiota ('Ruminococcus bicirculans') reveals two chromosomes and a selective capacity to utilize plant glucans.</title>
        <authorList>
            <consortium name="NISC Comparative Sequencing Program"/>
            <person name="Wegmann U."/>
            <person name="Louis P."/>
            <person name="Goesmann A."/>
            <person name="Henrissat B."/>
            <person name="Duncan S.H."/>
            <person name="Flint H.J."/>
        </authorList>
    </citation>
    <scope>NUCLEOTIDE SEQUENCE</scope>
    <source>
        <strain evidence="5">NBRC 108216</strain>
    </source>
</reference>
<comment type="caution">
    <text evidence="5">The sequence shown here is derived from an EMBL/GenBank/DDBJ whole genome shotgun (WGS) entry which is preliminary data.</text>
</comment>
<dbReference type="PANTHER" id="PTHR43132">
    <property type="entry name" value="ARSENICAL RESISTANCE OPERON REPRESSOR ARSR-RELATED"/>
    <property type="match status" value="1"/>
</dbReference>
<gene>
    <name evidence="5" type="ORF">GCM10007854_15430</name>
</gene>
<dbReference type="InterPro" id="IPR036388">
    <property type="entry name" value="WH-like_DNA-bd_sf"/>
</dbReference>
<keyword evidence="1" id="KW-0805">Transcription regulation</keyword>
<reference evidence="5" key="2">
    <citation type="submission" date="2023-01" db="EMBL/GenBank/DDBJ databases">
        <title>Draft genome sequence of Algimonas porphyrae strain NBRC 108216.</title>
        <authorList>
            <person name="Sun Q."/>
            <person name="Mori K."/>
        </authorList>
    </citation>
    <scope>NUCLEOTIDE SEQUENCE</scope>
    <source>
        <strain evidence="5">NBRC 108216</strain>
    </source>
</reference>
<evidence type="ECO:0000256" key="2">
    <source>
        <dbReference type="ARBA" id="ARBA00023125"/>
    </source>
</evidence>
<dbReference type="PANTHER" id="PTHR43132:SF2">
    <property type="entry name" value="ARSENICAL RESISTANCE OPERON REPRESSOR ARSR-RELATED"/>
    <property type="match status" value="1"/>
</dbReference>
<dbReference type="Gene3D" id="1.10.10.10">
    <property type="entry name" value="Winged helix-like DNA-binding domain superfamily/Winged helix DNA-binding domain"/>
    <property type="match status" value="1"/>
</dbReference>
<dbReference type="PRINTS" id="PR00778">
    <property type="entry name" value="HTHARSR"/>
</dbReference>
<dbReference type="EMBL" id="BSNJ01000003">
    <property type="protein sequence ID" value="GLQ20588.1"/>
    <property type="molecule type" value="Genomic_DNA"/>
</dbReference>
<dbReference type="Pfam" id="PF12840">
    <property type="entry name" value="HTH_20"/>
    <property type="match status" value="1"/>
</dbReference>
<evidence type="ECO:0000256" key="3">
    <source>
        <dbReference type="ARBA" id="ARBA00023163"/>
    </source>
</evidence>
<organism evidence="5 6">
    <name type="scientific">Algimonas porphyrae</name>
    <dbReference type="NCBI Taxonomy" id="1128113"/>
    <lineage>
        <taxon>Bacteria</taxon>
        <taxon>Pseudomonadati</taxon>
        <taxon>Pseudomonadota</taxon>
        <taxon>Alphaproteobacteria</taxon>
        <taxon>Maricaulales</taxon>
        <taxon>Robiginitomaculaceae</taxon>
        <taxon>Algimonas</taxon>
    </lineage>
</organism>